<dbReference type="EMBL" id="MCFL01000015">
    <property type="protein sequence ID" value="ORZ36819.1"/>
    <property type="molecule type" value="Genomic_DNA"/>
</dbReference>
<protein>
    <submittedName>
        <fullName evidence="2">Uncharacterized protein</fullName>
    </submittedName>
</protein>
<evidence type="ECO:0000313" key="3">
    <source>
        <dbReference type="Proteomes" id="UP000193411"/>
    </source>
</evidence>
<gene>
    <name evidence="2" type="ORF">BCR44DRAFT_1060421</name>
</gene>
<evidence type="ECO:0000313" key="2">
    <source>
        <dbReference type="EMBL" id="ORZ36819.1"/>
    </source>
</evidence>
<comment type="caution">
    <text evidence="2">The sequence shown here is derived from an EMBL/GenBank/DDBJ whole genome shotgun (WGS) entry which is preliminary data.</text>
</comment>
<evidence type="ECO:0000256" key="1">
    <source>
        <dbReference type="SAM" id="MobiDB-lite"/>
    </source>
</evidence>
<name>A0A1Y2HQJ9_9FUNG</name>
<organism evidence="2 3">
    <name type="scientific">Catenaria anguillulae PL171</name>
    <dbReference type="NCBI Taxonomy" id="765915"/>
    <lineage>
        <taxon>Eukaryota</taxon>
        <taxon>Fungi</taxon>
        <taxon>Fungi incertae sedis</taxon>
        <taxon>Blastocladiomycota</taxon>
        <taxon>Blastocladiomycetes</taxon>
        <taxon>Blastocladiales</taxon>
        <taxon>Catenariaceae</taxon>
        <taxon>Catenaria</taxon>
    </lineage>
</organism>
<dbReference type="Proteomes" id="UP000193411">
    <property type="component" value="Unassembled WGS sequence"/>
</dbReference>
<dbReference type="AlphaFoldDB" id="A0A1Y2HQJ9"/>
<feature type="region of interest" description="Disordered" evidence="1">
    <location>
        <begin position="16"/>
        <end position="63"/>
    </location>
</feature>
<reference evidence="2 3" key="1">
    <citation type="submission" date="2016-07" db="EMBL/GenBank/DDBJ databases">
        <title>Pervasive Adenine N6-methylation of Active Genes in Fungi.</title>
        <authorList>
            <consortium name="DOE Joint Genome Institute"/>
            <person name="Mondo S.J."/>
            <person name="Dannebaum R.O."/>
            <person name="Kuo R.C."/>
            <person name="Labutti K."/>
            <person name="Haridas S."/>
            <person name="Kuo A."/>
            <person name="Salamov A."/>
            <person name="Ahrendt S.R."/>
            <person name="Lipzen A."/>
            <person name="Sullivan W."/>
            <person name="Andreopoulos W.B."/>
            <person name="Clum A."/>
            <person name="Lindquist E."/>
            <person name="Daum C."/>
            <person name="Ramamoorthy G.K."/>
            <person name="Gryganskyi A."/>
            <person name="Culley D."/>
            <person name="Magnuson J.K."/>
            <person name="James T.Y."/>
            <person name="O'Malley M.A."/>
            <person name="Stajich J.E."/>
            <person name="Spatafora J.W."/>
            <person name="Visel A."/>
            <person name="Grigoriev I.V."/>
        </authorList>
    </citation>
    <scope>NUCLEOTIDE SEQUENCE [LARGE SCALE GENOMIC DNA]</scope>
    <source>
        <strain evidence="2 3">PL171</strain>
    </source>
</reference>
<accession>A0A1Y2HQJ9</accession>
<proteinExistence type="predicted"/>
<sequence length="239" mass="25950">MIPFCDVACQTFVSTFVPHPHGPNATKRASRSSGICKSMPRSPGANGDRMGQDHQSPSAKVAALHMRRRPGDDGSHHLLQSGHFSHFINPQVTANAMSDGGRMAGSGAGGPLKRIMKEDLDQVRNIIEALHDHNIFVASAYSEGSETHQVLSSRSRRSTKSWMERIQKSGFMEMKYELQVIVRQAPPICHPVVAKQRTCGTSPAGVPAKGRIPSSGCTSSPNALKRCKPEFMLSPGLRK</sequence>
<keyword evidence="3" id="KW-1185">Reference proteome</keyword>